<organism evidence="1 2">
    <name type="scientific">Putridiphycobacter roseus</name>
    <dbReference type="NCBI Taxonomy" id="2219161"/>
    <lineage>
        <taxon>Bacteria</taxon>
        <taxon>Pseudomonadati</taxon>
        <taxon>Bacteroidota</taxon>
        <taxon>Flavobacteriia</taxon>
        <taxon>Flavobacteriales</taxon>
        <taxon>Crocinitomicaceae</taxon>
        <taxon>Putridiphycobacter</taxon>
    </lineage>
</organism>
<gene>
    <name evidence="1" type="ORF">DNU06_16975</name>
</gene>
<proteinExistence type="predicted"/>
<protein>
    <submittedName>
        <fullName evidence="1">Uncharacterized protein</fullName>
    </submittedName>
</protein>
<dbReference type="EMBL" id="QKSB01000022">
    <property type="protein sequence ID" value="PZE15639.1"/>
    <property type="molecule type" value="Genomic_DNA"/>
</dbReference>
<dbReference type="Proteomes" id="UP000249248">
    <property type="component" value="Unassembled WGS sequence"/>
</dbReference>
<comment type="caution">
    <text evidence="1">The sequence shown here is derived from an EMBL/GenBank/DDBJ whole genome shotgun (WGS) entry which is preliminary data.</text>
</comment>
<evidence type="ECO:0000313" key="2">
    <source>
        <dbReference type="Proteomes" id="UP000249248"/>
    </source>
</evidence>
<dbReference type="RefSeq" id="WP_111064704.1">
    <property type="nucleotide sequence ID" value="NZ_JBHUCU010000034.1"/>
</dbReference>
<evidence type="ECO:0000313" key="1">
    <source>
        <dbReference type="EMBL" id="PZE15639.1"/>
    </source>
</evidence>
<accession>A0A2W1MU75</accession>
<name>A0A2W1MU75_9FLAO</name>
<keyword evidence="2" id="KW-1185">Reference proteome</keyword>
<sequence>MKYPAINISQKKFDKHKQFDVVYTYKHRISEEGITEYYIGERYFDSRGISFEIEKADKLDSGKKWQIWEIILFPINWLFFNNTSVAKIPLWEIKFSKIDESVSIEELRKILIAKIPDYWFLETETERIELKKKLTVSNSFKELMDLVAETIEEK</sequence>
<dbReference type="AlphaFoldDB" id="A0A2W1MU75"/>
<reference evidence="1 2" key="1">
    <citation type="submission" date="2018-06" db="EMBL/GenBank/DDBJ databases">
        <title>The draft genome sequence of Crocinitomix sp. SM1701.</title>
        <authorList>
            <person name="Zhang X."/>
        </authorList>
    </citation>
    <scope>NUCLEOTIDE SEQUENCE [LARGE SCALE GENOMIC DNA]</scope>
    <source>
        <strain evidence="1 2">SM1701</strain>
    </source>
</reference>